<accession>A0A9D2PLJ4</accession>
<feature type="transmembrane region" description="Helical" evidence="1">
    <location>
        <begin position="57"/>
        <end position="75"/>
    </location>
</feature>
<dbReference type="Pfam" id="PF06541">
    <property type="entry name" value="ABC_trans_CmpB"/>
    <property type="match status" value="1"/>
</dbReference>
<evidence type="ECO:0000313" key="2">
    <source>
        <dbReference type="EMBL" id="HJC51635.1"/>
    </source>
</evidence>
<feature type="transmembrane region" description="Helical" evidence="1">
    <location>
        <begin position="20"/>
        <end position="45"/>
    </location>
</feature>
<keyword evidence="1" id="KW-0472">Membrane</keyword>
<evidence type="ECO:0000256" key="1">
    <source>
        <dbReference type="SAM" id="Phobius"/>
    </source>
</evidence>
<reference evidence="2" key="1">
    <citation type="journal article" date="2021" name="PeerJ">
        <title>Extensive microbial diversity within the chicken gut microbiome revealed by metagenomics and culture.</title>
        <authorList>
            <person name="Gilroy R."/>
            <person name="Ravi A."/>
            <person name="Getino M."/>
            <person name="Pursley I."/>
            <person name="Horton D.L."/>
            <person name="Alikhan N.F."/>
            <person name="Baker D."/>
            <person name="Gharbi K."/>
            <person name="Hall N."/>
            <person name="Watson M."/>
            <person name="Adriaenssens E.M."/>
            <person name="Foster-Nyarko E."/>
            <person name="Jarju S."/>
            <person name="Secka A."/>
            <person name="Antonio M."/>
            <person name="Oren A."/>
            <person name="Chaudhuri R.R."/>
            <person name="La Ragione R."/>
            <person name="Hildebrand F."/>
            <person name="Pallen M.J."/>
        </authorList>
    </citation>
    <scope>NUCLEOTIDE SEQUENCE</scope>
    <source>
        <strain evidence="2">ChiSjej3B21-8574</strain>
    </source>
</reference>
<protein>
    <submittedName>
        <fullName evidence="2">ABC transporter permease</fullName>
    </submittedName>
</protein>
<keyword evidence="1" id="KW-1133">Transmembrane helix</keyword>
<dbReference type="AlphaFoldDB" id="A0A9D2PLJ4"/>
<dbReference type="Proteomes" id="UP000823904">
    <property type="component" value="Unassembled WGS sequence"/>
</dbReference>
<dbReference type="InterPro" id="IPR010540">
    <property type="entry name" value="CmpB_TMEM229"/>
</dbReference>
<comment type="caution">
    <text evidence="2">The sequence shown here is derived from an EMBL/GenBank/DDBJ whole genome shotgun (WGS) entry which is preliminary data.</text>
</comment>
<feature type="transmembrane region" description="Helical" evidence="1">
    <location>
        <begin position="126"/>
        <end position="144"/>
    </location>
</feature>
<proteinExistence type="predicted"/>
<keyword evidence="1" id="KW-0812">Transmembrane</keyword>
<dbReference type="EMBL" id="DWWD01000048">
    <property type="protein sequence ID" value="HJC51635.1"/>
    <property type="molecule type" value="Genomic_DNA"/>
</dbReference>
<organism evidence="2 3">
    <name type="scientific">Candidatus Anaerostipes avistercoris</name>
    <dbReference type="NCBI Taxonomy" id="2838462"/>
    <lineage>
        <taxon>Bacteria</taxon>
        <taxon>Bacillati</taxon>
        <taxon>Bacillota</taxon>
        <taxon>Clostridia</taxon>
        <taxon>Lachnospirales</taxon>
        <taxon>Lachnospiraceae</taxon>
        <taxon>Anaerostipes</taxon>
    </lineage>
</organism>
<evidence type="ECO:0000313" key="3">
    <source>
        <dbReference type="Proteomes" id="UP000823904"/>
    </source>
</evidence>
<feature type="transmembrane region" description="Helical" evidence="1">
    <location>
        <begin position="165"/>
        <end position="186"/>
    </location>
</feature>
<feature type="transmembrane region" description="Helical" evidence="1">
    <location>
        <begin position="87"/>
        <end position="106"/>
    </location>
</feature>
<gene>
    <name evidence="2" type="ORF">H9754_13860</name>
</gene>
<name>A0A9D2PLJ4_9FIRM</name>
<sequence>MENVLRIKEEEIKNETVSNIIYKLFWVYIICGVAGFGIETIWCWIDFQEFSSRSSDIFFPISWVWGVGGVMLYLFTVKNRWNHSLYIFAKCTVLGAAFEFLCGYLGEKILEVTFWDYSGMPLHIGRYINIPFCLFWGLLGIIWVKKICPVIDRKLKKPSTAFSQWMLRAFLIFIIFTQLLTGVALLRMHARQQGRESRNYIEYILDCCVNDQLLHSFFPKMKPVVPIYLKSVVLV</sequence>
<reference evidence="2" key="2">
    <citation type="submission" date="2021-04" db="EMBL/GenBank/DDBJ databases">
        <authorList>
            <person name="Gilroy R."/>
        </authorList>
    </citation>
    <scope>NUCLEOTIDE SEQUENCE</scope>
    <source>
        <strain evidence="2">ChiSjej3B21-8574</strain>
    </source>
</reference>